<feature type="transmembrane region" description="Helical" evidence="1">
    <location>
        <begin position="133"/>
        <end position="153"/>
    </location>
</feature>
<feature type="transmembrane region" description="Helical" evidence="1">
    <location>
        <begin position="174"/>
        <end position="193"/>
    </location>
</feature>
<protein>
    <recommendedName>
        <fullName evidence="4">DUF2079 domain-containing protein</fullName>
    </recommendedName>
</protein>
<evidence type="ECO:0000256" key="1">
    <source>
        <dbReference type="SAM" id="Phobius"/>
    </source>
</evidence>
<keyword evidence="1" id="KW-0472">Membrane</keyword>
<dbReference type="Proteomes" id="UP000006860">
    <property type="component" value="Chromosome"/>
</dbReference>
<reference evidence="3" key="1">
    <citation type="submission" date="2011-02" db="EMBL/GenBank/DDBJ databases">
        <title>The complete genome of Planctomyces brasiliensis DSM 5305.</title>
        <authorList>
            <person name="Lucas S."/>
            <person name="Copeland A."/>
            <person name="Lapidus A."/>
            <person name="Bruce D."/>
            <person name="Goodwin L."/>
            <person name="Pitluck S."/>
            <person name="Kyrpides N."/>
            <person name="Mavromatis K."/>
            <person name="Pagani I."/>
            <person name="Ivanova N."/>
            <person name="Ovchinnikova G."/>
            <person name="Lu M."/>
            <person name="Detter J.C."/>
            <person name="Han C."/>
            <person name="Land M."/>
            <person name="Hauser L."/>
            <person name="Markowitz V."/>
            <person name="Cheng J.-F."/>
            <person name="Hugenholtz P."/>
            <person name="Woyke T."/>
            <person name="Wu D."/>
            <person name="Tindall B."/>
            <person name="Pomrenke H.G."/>
            <person name="Brambilla E."/>
            <person name="Klenk H.-P."/>
            <person name="Eisen J.A."/>
        </authorList>
    </citation>
    <scope>NUCLEOTIDE SEQUENCE [LARGE SCALE GENOMIC DNA]</scope>
    <source>
        <strain evidence="3">ATCC 49424 / DSM 5305 / JCM 21570 / NBRC 103401 / IFAM 1448</strain>
    </source>
</reference>
<dbReference type="AlphaFoldDB" id="F0SGP2"/>
<gene>
    <name evidence="2" type="ordered locus">Plabr_4070</name>
</gene>
<feature type="transmembrane region" description="Helical" evidence="1">
    <location>
        <begin position="441"/>
        <end position="463"/>
    </location>
</feature>
<dbReference type="Pfam" id="PF09852">
    <property type="entry name" value="DUF2079"/>
    <property type="match status" value="1"/>
</dbReference>
<proteinExistence type="predicted"/>
<dbReference type="KEGG" id="pbs:Plabr_4070"/>
<dbReference type="EMBL" id="CP002546">
    <property type="protein sequence ID" value="ADY61647.1"/>
    <property type="molecule type" value="Genomic_DNA"/>
</dbReference>
<dbReference type="STRING" id="756272.Plabr_4070"/>
<feature type="transmembrane region" description="Helical" evidence="1">
    <location>
        <begin position="107"/>
        <end position="127"/>
    </location>
</feature>
<feature type="transmembrane region" description="Helical" evidence="1">
    <location>
        <begin position="251"/>
        <end position="271"/>
    </location>
</feature>
<name>F0SGP2_RUBBR</name>
<dbReference type="eggNOG" id="COG3463">
    <property type="taxonomic scope" value="Bacteria"/>
</dbReference>
<keyword evidence="1" id="KW-0812">Transmembrane</keyword>
<feature type="transmembrane region" description="Helical" evidence="1">
    <location>
        <begin position="67"/>
        <end position="87"/>
    </location>
</feature>
<sequence length="677" mass="75801">MSAALLTLFVGFLGGLGLQSILESRPLAESFLSTEAWTGLIAGIGGELLKETTPAGDIRILGALAPLLPGLIIIYAIIGLPLLKLAVVKRDSFKQTAPDALRKSAKYWGIFAVWSLLWLVALIVQILPLAELLQGTAVFWLALSMAGTVFELLPVESAHEKPATAQKRNIPWPLIAGMAIYVLVFTAMNWGLWFNLRLPHGDSAMYEEHLWNVLHGKGFRSYLDQGLFWGEHIQFVHLFLIPIYWLWPSHLLLEFCESLVLAIGAIPVFWLGRRASGSRTAGLWLAGAYLLYFPLQFLDIAVDLKTFRPIAFGVAPVLFALDQLERRRYLPASLLLLFSLTCKEDYAIVIFSIGLVLVAQRAWPWIVSKWTKSETETNDIDPFAWKYGVGCLLFGPVYLWSALKLIRSFRSGVEVHYAGYFSKFGESPSEIVWTMLTDPGLLAGELLTGTSLIYALAILIPLGCLPLRAPLRLLGCLPLFVLLCLNELATDPRHHFHAPLVPLLFWAAAGGLRARSLLKTNQNQSQEIPEATSERRGEWAWACGFATCIWFSLSPLGIAFWDSGSRWNAAELYIPDERAVAVDEIVALIPQSARVASTDYVHPRFTHHERSYDYSEYARRVAGYEDKVPDDTDYIVIDTGHPYSTVNSLADVRELQTEPERWEVIRGEGYFLVLKRR</sequence>
<dbReference type="HOGENOM" id="CLU_405908_0_0_0"/>
<evidence type="ECO:0000313" key="2">
    <source>
        <dbReference type="EMBL" id="ADY61647.1"/>
    </source>
</evidence>
<feature type="transmembrane region" description="Helical" evidence="1">
    <location>
        <begin position="383"/>
        <end position="403"/>
    </location>
</feature>
<accession>F0SGP2</accession>
<organism evidence="2 3">
    <name type="scientific">Rubinisphaera brasiliensis (strain ATCC 49424 / DSM 5305 / JCM 21570 / IAM 15109 / NBRC 103401 / IFAM 1448)</name>
    <name type="common">Planctomyces brasiliensis</name>
    <dbReference type="NCBI Taxonomy" id="756272"/>
    <lineage>
        <taxon>Bacteria</taxon>
        <taxon>Pseudomonadati</taxon>
        <taxon>Planctomycetota</taxon>
        <taxon>Planctomycetia</taxon>
        <taxon>Planctomycetales</taxon>
        <taxon>Planctomycetaceae</taxon>
        <taxon>Rubinisphaera</taxon>
    </lineage>
</organism>
<keyword evidence="3" id="KW-1185">Reference proteome</keyword>
<keyword evidence="1" id="KW-1133">Transmembrane helix</keyword>
<evidence type="ECO:0000313" key="3">
    <source>
        <dbReference type="Proteomes" id="UP000006860"/>
    </source>
</evidence>
<dbReference type="InterPro" id="IPR018650">
    <property type="entry name" value="STSV1_Orf64"/>
</dbReference>
<feature type="transmembrane region" description="Helical" evidence="1">
    <location>
        <begin position="345"/>
        <end position="363"/>
    </location>
</feature>
<evidence type="ECO:0008006" key="4">
    <source>
        <dbReference type="Google" id="ProtNLM"/>
    </source>
</evidence>